<reference evidence="2 4" key="1">
    <citation type="journal article" date="2014" name="BMC Genomics">
        <title>Genome sequence of Anopheles sinensis provides insight into genetics basis of mosquito competence for malaria parasites.</title>
        <authorList>
            <person name="Zhou D."/>
            <person name="Zhang D."/>
            <person name="Ding G."/>
            <person name="Shi L."/>
            <person name="Hou Q."/>
            <person name="Ye Y."/>
            <person name="Xu Y."/>
            <person name="Zhou H."/>
            <person name="Xiong C."/>
            <person name="Li S."/>
            <person name="Yu J."/>
            <person name="Hong S."/>
            <person name="Yu X."/>
            <person name="Zou P."/>
            <person name="Chen C."/>
            <person name="Chang X."/>
            <person name="Wang W."/>
            <person name="Lv Y."/>
            <person name="Sun Y."/>
            <person name="Ma L."/>
            <person name="Shen B."/>
            <person name="Zhu C."/>
        </authorList>
    </citation>
    <scope>NUCLEOTIDE SEQUENCE [LARGE SCALE GENOMIC DNA]</scope>
</reference>
<feature type="compositionally biased region" description="Low complexity" evidence="1">
    <location>
        <begin position="241"/>
        <end position="275"/>
    </location>
</feature>
<dbReference type="EMBL" id="KE525195">
    <property type="protein sequence ID" value="KFB42532.1"/>
    <property type="molecule type" value="Genomic_DNA"/>
</dbReference>
<feature type="compositionally biased region" description="Low complexity" evidence="1">
    <location>
        <begin position="26"/>
        <end position="43"/>
    </location>
</feature>
<dbReference type="STRING" id="74873.A0A084VX38"/>
<feature type="region of interest" description="Disordered" evidence="1">
    <location>
        <begin position="238"/>
        <end position="364"/>
    </location>
</feature>
<dbReference type="AlphaFoldDB" id="A0A084VX38"/>
<evidence type="ECO:0000256" key="1">
    <source>
        <dbReference type="SAM" id="MobiDB-lite"/>
    </source>
</evidence>
<evidence type="ECO:0000313" key="2">
    <source>
        <dbReference type="EMBL" id="KFB42532.1"/>
    </source>
</evidence>
<keyword evidence="4" id="KW-1185">Reference proteome</keyword>
<feature type="compositionally biased region" description="Polar residues" evidence="1">
    <location>
        <begin position="299"/>
        <end position="333"/>
    </location>
</feature>
<protein>
    <submittedName>
        <fullName evidence="2">AGAP013521-PA-like protein</fullName>
    </submittedName>
</protein>
<evidence type="ECO:0000313" key="4">
    <source>
        <dbReference type="Proteomes" id="UP000030765"/>
    </source>
</evidence>
<sequence>MQRSSPLYGGPSVTAPPLLAPLSNAEQQQQQQHQHYETMTHQQSQLGSPPHGRGTLKRKLPIAELDSARYSAPYSPITDATGGGSGNGGPLLKTKPRKESLSTSAGCSTSVELHEFPAFGQAFQGVSGIGQFYVIGPNDTNNNAANALTLAGDGQQHLHAHGQDHPDHHHQLATYIYDVPTVTEQHVDGSTQVIPITEHHLVSTVPVSDVVHHTNGIVLTDISSSTWTSTAELLDLDRKSTAPTSPSCPSSPRLPATPTTVSSPSHPVPTSQHHSNNQPPVGHQYVPQQYAAGDAGSPYGSTANNNQSNTPGGASWPNPTAQADATSEVTSSPRMEPTSGGGPLTNGKAPPGKSGDKREQTFSE</sequence>
<evidence type="ECO:0000313" key="3">
    <source>
        <dbReference type="EnsemblMetazoa" id="ASIC010241-PA"/>
    </source>
</evidence>
<reference evidence="3" key="2">
    <citation type="submission" date="2020-05" db="UniProtKB">
        <authorList>
            <consortium name="EnsemblMetazoa"/>
        </authorList>
    </citation>
    <scope>IDENTIFICATION</scope>
</reference>
<name>A0A084VX38_ANOSI</name>
<proteinExistence type="predicted"/>
<feature type="region of interest" description="Disordered" evidence="1">
    <location>
        <begin position="74"/>
        <end position="103"/>
    </location>
</feature>
<organism evidence="2">
    <name type="scientific">Anopheles sinensis</name>
    <name type="common">Mosquito</name>
    <dbReference type="NCBI Taxonomy" id="74873"/>
    <lineage>
        <taxon>Eukaryota</taxon>
        <taxon>Metazoa</taxon>
        <taxon>Ecdysozoa</taxon>
        <taxon>Arthropoda</taxon>
        <taxon>Hexapoda</taxon>
        <taxon>Insecta</taxon>
        <taxon>Pterygota</taxon>
        <taxon>Neoptera</taxon>
        <taxon>Endopterygota</taxon>
        <taxon>Diptera</taxon>
        <taxon>Nematocera</taxon>
        <taxon>Culicoidea</taxon>
        <taxon>Culicidae</taxon>
        <taxon>Anophelinae</taxon>
        <taxon>Anopheles</taxon>
    </lineage>
</organism>
<dbReference type="OrthoDB" id="10620474at2759"/>
<gene>
    <name evidence="2" type="ORF">ZHAS_00010241</name>
</gene>
<accession>A0A084VX38</accession>
<dbReference type="VEuPathDB" id="VectorBase:ASIC010241"/>
<dbReference type="EnsemblMetazoa" id="ASIC010241-RA">
    <property type="protein sequence ID" value="ASIC010241-PA"/>
    <property type="gene ID" value="ASIC010241"/>
</dbReference>
<feature type="region of interest" description="Disordered" evidence="1">
    <location>
        <begin position="1"/>
        <end position="56"/>
    </location>
</feature>
<dbReference type="EMBL" id="ATLV01017840">
    <property type="status" value="NOT_ANNOTATED_CDS"/>
    <property type="molecule type" value="Genomic_DNA"/>
</dbReference>
<feature type="compositionally biased region" description="Basic and acidic residues" evidence="1">
    <location>
        <begin position="354"/>
        <end position="364"/>
    </location>
</feature>
<dbReference type="Proteomes" id="UP000030765">
    <property type="component" value="Unassembled WGS sequence"/>
</dbReference>